<evidence type="ECO:0000256" key="8">
    <source>
        <dbReference type="SAM" id="MobiDB-lite"/>
    </source>
</evidence>
<dbReference type="InterPro" id="IPR032818">
    <property type="entry name" value="DedA-like"/>
</dbReference>
<feature type="transmembrane region" description="Helical" evidence="7">
    <location>
        <begin position="178"/>
        <end position="199"/>
    </location>
</feature>
<evidence type="ECO:0000313" key="10">
    <source>
        <dbReference type="EMBL" id="MBD7950541.1"/>
    </source>
</evidence>
<comment type="subcellular location">
    <subcellularLocation>
        <location evidence="1 7">Cell membrane</location>
        <topology evidence="1 7">Multi-pass membrane protein</topology>
    </subcellularLocation>
</comment>
<sequence>MIEAVSTFLENLEIWVLALAASAWIYPALYAFATIDGFFPPIPSESVVITLAVAASASGNPNLLLVLVIAAAGAWTGDQIAYSLGRGIGTERIRFLRTVRGRKAVAWADQALKARGAAFILAARYVPIGRVAVNMTAGAVGYPRRRFMAYSGLAAVTWALYSVLIGLVAAQWLGHQPLLAMVIGVVMGVLSGVIVDRIMNSMARRRRAREAVREATQDAAGATSIHGEAAARPVATSSGVEGDQDAVRRAS</sequence>
<reference evidence="10 11" key="1">
    <citation type="submission" date="2020-08" db="EMBL/GenBank/DDBJ databases">
        <title>A Genomic Blueprint of the Chicken Gut Microbiome.</title>
        <authorList>
            <person name="Gilroy R."/>
            <person name="Ravi A."/>
            <person name="Getino M."/>
            <person name="Pursley I."/>
            <person name="Horton D.L."/>
            <person name="Alikhan N.-F."/>
            <person name="Baker D."/>
            <person name="Gharbi K."/>
            <person name="Hall N."/>
            <person name="Watson M."/>
            <person name="Adriaenssens E.M."/>
            <person name="Foster-Nyarko E."/>
            <person name="Jarju S."/>
            <person name="Secka A."/>
            <person name="Antonio M."/>
            <person name="Oren A."/>
            <person name="Chaudhuri R."/>
            <person name="La Ragione R.M."/>
            <person name="Hildebrand F."/>
            <person name="Pallen M.J."/>
        </authorList>
    </citation>
    <scope>NUCLEOTIDE SEQUENCE [LARGE SCALE GENOMIC DNA]</scope>
    <source>
        <strain evidence="10 11">Sa4CUA1</strain>
    </source>
</reference>
<evidence type="ECO:0000259" key="9">
    <source>
        <dbReference type="Pfam" id="PF09335"/>
    </source>
</evidence>
<evidence type="ECO:0000256" key="5">
    <source>
        <dbReference type="ARBA" id="ARBA00022989"/>
    </source>
</evidence>
<feature type="transmembrane region" description="Helical" evidence="7">
    <location>
        <begin position="147"/>
        <end position="172"/>
    </location>
</feature>
<comment type="caution">
    <text evidence="10">The sequence shown here is derived from an EMBL/GenBank/DDBJ whole genome shotgun (WGS) entry which is preliminary data.</text>
</comment>
<keyword evidence="3 7" id="KW-1003">Cell membrane</keyword>
<feature type="transmembrane region" description="Helical" evidence="7">
    <location>
        <begin position="12"/>
        <end position="35"/>
    </location>
</feature>
<name>A0ABR8RRX6_9CELL</name>
<keyword evidence="5 7" id="KW-1133">Transmembrane helix</keyword>
<feature type="transmembrane region" description="Helical" evidence="7">
    <location>
        <begin position="47"/>
        <end position="76"/>
    </location>
</feature>
<comment type="similarity">
    <text evidence="2 7">Belongs to the DedA family.</text>
</comment>
<dbReference type="Pfam" id="PF09335">
    <property type="entry name" value="VTT_dom"/>
    <property type="match status" value="1"/>
</dbReference>
<dbReference type="Proteomes" id="UP000641803">
    <property type="component" value="Unassembled WGS sequence"/>
</dbReference>
<evidence type="ECO:0000256" key="3">
    <source>
        <dbReference type="ARBA" id="ARBA00022475"/>
    </source>
</evidence>
<dbReference type="EMBL" id="JACSQQ010000012">
    <property type="protein sequence ID" value="MBD7950541.1"/>
    <property type="molecule type" value="Genomic_DNA"/>
</dbReference>
<evidence type="ECO:0000256" key="2">
    <source>
        <dbReference type="ARBA" id="ARBA00010792"/>
    </source>
</evidence>
<evidence type="ECO:0000256" key="6">
    <source>
        <dbReference type="ARBA" id="ARBA00023136"/>
    </source>
</evidence>
<keyword evidence="6 7" id="KW-0472">Membrane</keyword>
<protein>
    <submittedName>
        <fullName evidence="10">DedA family protein</fullName>
    </submittedName>
</protein>
<dbReference type="InterPro" id="IPR032816">
    <property type="entry name" value="VTT_dom"/>
</dbReference>
<accession>A0ABR8RRX6</accession>
<evidence type="ECO:0000256" key="7">
    <source>
        <dbReference type="RuleBase" id="RU367016"/>
    </source>
</evidence>
<keyword evidence="4 7" id="KW-0812">Transmembrane</keyword>
<dbReference type="PANTHER" id="PTHR30353">
    <property type="entry name" value="INNER MEMBRANE PROTEIN DEDA-RELATED"/>
    <property type="match status" value="1"/>
</dbReference>
<keyword evidence="11" id="KW-1185">Reference proteome</keyword>
<feature type="region of interest" description="Disordered" evidence="8">
    <location>
        <begin position="218"/>
        <end position="251"/>
    </location>
</feature>
<evidence type="ECO:0000256" key="4">
    <source>
        <dbReference type="ARBA" id="ARBA00022692"/>
    </source>
</evidence>
<dbReference type="PANTHER" id="PTHR30353:SF0">
    <property type="entry name" value="TRANSMEMBRANE PROTEIN"/>
    <property type="match status" value="1"/>
</dbReference>
<evidence type="ECO:0000313" key="11">
    <source>
        <dbReference type="Proteomes" id="UP000641803"/>
    </source>
</evidence>
<evidence type="ECO:0000256" key="1">
    <source>
        <dbReference type="ARBA" id="ARBA00004651"/>
    </source>
</evidence>
<proteinExistence type="inferred from homology"/>
<dbReference type="RefSeq" id="WP_191795926.1">
    <property type="nucleotide sequence ID" value="NZ_JACSQQ010000012.1"/>
</dbReference>
<feature type="domain" description="VTT" evidence="9">
    <location>
        <begin position="42"/>
        <end position="166"/>
    </location>
</feature>
<gene>
    <name evidence="10" type="ORF">H9652_08990</name>
</gene>
<organism evidence="10 11">
    <name type="scientific">Oerskovia rustica</name>
    <dbReference type="NCBI Taxonomy" id="2762237"/>
    <lineage>
        <taxon>Bacteria</taxon>
        <taxon>Bacillati</taxon>
        <taxon>Actinomycetota</taxon>
        <taxon>Actinomycetes</taxon>
        <taxon>Micrococcales</taxon>
        <taxon>Cellulomonadaceae</taxon>
        <taxon>Oerskovia</taxon>
    </lineage>
</organism>